<dbReference type="Pfam" id="PF00854">
    <property type="entry name" value="PTR2"/>
    <property type="match status" value="2"/>
</dbReference>
<keyword evidence="13" id="KW-1185">Reference proteome</keyword>
<dbReference type="PROSITE" id="PS50850">
    <property type="entry name" value="MFS"/>
    <property type="match status" value="1"/>
</dbReference>
<evidence type="ECO:0000256" key="2">
    <source>
        <dbReference type="ARBA" id="ARBA00022448"/>
    </source>
</evidence>
<feature type="transmembrane region" description="Helical" evidence="9">
    <location>
        <begin position="416"/>
        <end position="434"/>
    </location>
</feature>
<feature type="transmembrane region" description="Helical" evidence="9">
    <location>
        <begin position="237"/>
        <end position="254"/>
    </location>
</feature>
<evidence type="ECO:0000313" key="12">
    <source>
        <dbReference type="EMBL" id="ACE05873.1"/>
    </source>
</evidence>
<proteinExistence type="inferred from homology"/>
<dbReference type="InterPro" id="IPR000109">
    <property type="entry name" value="POT_fam"/>
</dbReference>
<evidence type="ECO:0000259" key="10">
    <source>
        <dbReference type="PROSITE" id="PS50850"/>
    </source>
</evidence>
<feature type="transmembrane region" description="Helical" evidence="9">
    <location>
        <begin position="349"/>
        <end position="374"/>
    </location>
</feature>
<keyword evidence="5" id="KW-0571">Peptide transport</keyword>
<evidence type="ECO:0000313" key="13">
    <source>
        <dbReference type="Proteomes" id="UP000001227"/>
    </source>
</evidence>
<dbReference type="InterPro" id="IPR020846">
    <property type="entry name" value="MFS_dom"/>
</dbReference>
<name>B3ERL5_AMOA5</name>
<feature type="transmembrane region" description="Helical" evidence="9">
    <location>
        <begin position="177"/>
        <end position="198"/>
    </location>
</feature>
<feature type="transmembrane region" description="Helical" evidence="9">
    <location>
        <begin position="152"/>
        <end position="171"/>
    </location>
</feature>
<dbReference type="KEGG" id="aas:Aasi_0457"/>
<dbReference type="EMBL" id="CP001102">
    <property type="protein sequence ID" value="ACE05867.1"/>
    <property type="molecule type" value="Genomic_DNA"/>
</dbReference>
<feature type="transmembrane region" description="Helical" evidence="9">
    <location>
        <begin position="315"/>
        <end position="337"/>
    </location>
</feature>
<comment type="similarity">
    <text evidence="8">Belongs to the major facilitator superfamily. Proton-dependent oligopeptide transporter (POT/PTR) (TC 2.A.17) family.</text>
</comment>
<evidence type="ECO:0000256" key="3">
    <source>
        <dbReference type="ARBA" id="ARBA00022475"/>
    </source>
</evidence>
<dbReference type="InterPro" id="IPR018456">
    <property type="entry name" value="PTR2_symporter_CS"/>
</dbReference>
<dbReference type="NCBIfam" id="TIGR00924">
    <property type="entry name" value="yjdL_sub1_fam"/>
    <property type="match status" value="2"/>
</dbReference>
<dbReference type="InterPro" id="IPR036259">
    <property type="entry name" value="MFS_trans_sf"/>
</dbReference>
<accession>B3ERL5</accession>
<dbReference type="eggNOG" id="COG3104">
    <property type="taxonomic scope" value="Bacteria"/>
</dbReference>
<comment type="subcellular location">
    <subcellularLocation>
        <location evidence="1">Cell membrane</location>
        <topology evidence="1">Multi-pass membrane protein</topology>
    </subcellularLocation>
    <subcellularLocation>
        <location evidence="8">Membrane</location>
        <topology evidence="8">Multi-pass membrane protein</topology>
    </subcellularLocation>
</comment>
<dbReference type="Gene3D" id="1.20.1250.20">
    <property type="entry name" value="MFS general substrate transporter like domains"/>
    <property type="match status" value="2"/>
</dbReference>
<dbReference type="InterPro" id="IPR005279">
    <property type="entry name" value="Dipep/tripep_permease"/>
</dbReference>
<dbReference type="CDD" id="cd17346">
    <property type="entry name" value="MFS_DtpA_like"/>
    <property type="match status" value="1"/>
</dbReference>
<keyword evidence="5" id="KW-0653">Protein transport</keyword>
<organism evidence="11 13">
    <name type="scientific">Amoebophilus asiaticus (strain 5a2)</name>
    <dbReference type="NCBI Taxonomy" id="452471"/>
    <lineage>
        <taxon>Bacteria</taxon>
        <taxon>Pseudomonadati</taxon>
        <taxon>Bacteroidota</taxon>
        <taxon>Cytophagia</taxon>
        <taxon>Cytophagales</taxon>
        <taxon>Amoebophilaceae</taxon>
        <taxon>Candidatus Amoebophilus</taxon>
    </lineage>
</organism>
<evidence type="ECO:0000256" key="5">
    <source>
        <dbReference type="ARBA" id="ARBA00022856"/>
    </source>
</evidence>
<evidence type="ECO:0000256" key="6">
    <source>
        <dbReference type="ARBA" id="ARBA00022989"/>
    </source>
</evidence>
<dbReference type="OrthoDB" id="9772725at2"/>
<dbReference type="GO" id="GO:0005886">
    <property type="term" value="C:plasma membrane"/>
    <property type="evidence" value="ECO:0007669"/>
    <property type="project" value="UniProtKB-SubCell"/>
</dbReference>
<evidence type="ECO:0000256" key="4">
    <source>
        <dbReference type="ARBA" id="ARBA00022692"/>
    </source>
</evidence>
<dbReference type="PANTHER" id="PTHR23517">
    <property type="entry name" value="RESISTANCE PROTEIN MDTM, PUTATIVE-RELATED-RELATED"/>
    <property type="match status" value="1"/>
</dbReference>
<dbReference type="GO" id="GO:0006857">
    <property type="term" value="P:oligopeptide transport"/>
    <property type="evidence" value="ECO:0007669"/>
    <property type="project" value="InterPro"/>
</dbReference>
<dbReference type="GO" id="GO:1904680">
    <property type="term" value="F:peptide transmembrane transporter activity"/>
    <property type="evidence" value="ECO:0007669"/>
    <property type="project" value="InterPro"/>
</dbReference>
<dbReference type="AlphaFoldDB" id="B3ERL5"/>
<dbReference type="PROSITE" id="PS01023">
    <property type="entry name" value="PTR2_2"/>
    <property type="match status" value="1"/>
</dbReference>
<keyword evidence="3" id="KW-1003">Cell membrane</keyword>
<keyword evidence="2 8" id="KW-0813">Transport</keyword>
<feature type="transmembrane region" description="Helical" evidence="9">
    <location>
        <begin position="285"/>
        <end position="303"/>
    </location>
</feature>
<evidence type="ECO:0000313" key="11">
    <source>
        <dbReference type="EMBL" id="ACE05867.1"/>
    </source>
</evidence>
<dbReference type="Proteomes" id="UP000001227">
    <property type="component" value="Chromosome"/>
</dbReference>
<evidence type="ECO:0000256" key="8">
    <source>
        <dbReference type="RuleBase" id="RU003755"/>
    </source>
</evidence>
<keyword evidence="7 9" id="KW-0472">Membrane</keyword>
<dbReference type="EMBL" id="CP001102">
    <property type="protein sequence ID" value="ACE05873.1"/>
    <property type="molecule type" value="Genomic_DNA"/>
</dbReference>
<dbReference type="SUPFAM" id="SSF103473">
    <property type="entry name" value="MFS general substrate transporter"/>
    <property type="match status" value="1"/>
</dbReference>
<dbReference type="STRING" id="452471.Aasi_0457"/>
<dbReference type="KEGG" id="aas:Aasi_0463"/>
<dbReference type="HOGENOM" id="CLU_004790_0_2_10"/>
<feature type="domain" description="Major facilitator superfamily (MFS) profile" evidence="10">
    <location>
        <begin position="1"/>
        <end position="203"/>
    </location>
</feature>
<keyword evidence="6 9" id="KW-1133">Transmembrane helix</keyword>
<reference evidence="11 13" key="1">
    <citation type="journal article" date="2010" name="J. Bacteriol.">
        <title>The genome of the amoeba symbiont 'Candidatus Amoebophilus asiaticus' reveals common mechanisms for host cell interaction among amoeba-associated bacteria.</title>
        <authorList>
            <person name="Schmitz-Esser S."/>
            <person name="Tischler P."/>
            <person name="Arnold R."/>
            <person name="Montanaro J."/>
            <person name="Wagner M."/>
            <person name="Rattei T."/>
            <person name="Horn M."/>
        </authorList>
    </citation>
    <scope>NUCLEOTIDE SEQUENCE [LARGE SCALE GENOMIC DNA]</scope>
    <source>
        <strain evidence="11 13">5a2</strain>
    </source>
</reference>
<dbReference type="PROSITE" id="PS01022">
    <property type="entry name" value="PTR2_1"/>
    <property type="match status" value="1"/>
</dbReference>
<protein>
    <recommendedName>
        <fullName evidence="10">Major facilitator superfamily (MFS) profile domain-containing protein</fullName>
    </recommendedName>
</protein>
<feature type="transmembrane region" description="Helical" evidence="9">
    <location>
        <begin position="113"/>
        <end position="140"/>
    </location>
</feature>
<dbReference type="PANTHER" id="PTHR23517:SF15">
    <property type="entry name" value="PROTON-DEPENDENT OLIGOPEPTIDE FAMILY TRANSPORT PROTEIN"/>
    <property type="match status" value="1"/>
</dbReference>
<keyword evidence="4 8" id="KW-0812">Transmembrane</keyword>
<sequence>MEQPRHLTNTSFLGHPKGLFILFLTEMWERFSFYGMRAILVLYLVDQAKGGLGWTNANALKLYGIYGMAVYVLGIPGGLIADRYIGQKAAVLWGGMLACIGHFLLAAQNVMLFMIGLFFIAAGTGLLKPNISTLVGSLYAIGDQRRDGGFTIFYMGINIGAIVSSLVVGYVAQVYGWHYGFSIAGVGMLFGILVYLLGQKYLMGVGISSRAMLGNQAAQTTITTNKAPFTKEEKDRIWALVLSFIGIFSFFMAFEQAGGLMNLYTDEYTNRYVFGWEVPASMFQSLNPAFILLLGPVIAIIWNRLAKRYKHISSFYKLGIGNIAVGIGFLFMVGAVLQRQTPGIEKSSLHWLINAYLFHTIGELCLSPVSLSFVTKLAPQRISASIMGAYFAAIGFSQLLAAWIGEKSESLGDLRTFQLIFFITLMVGLPFIIFNKKLATLIHGAE</sequence>
<dbReference type="InterPro" id="IPR050171">
    <property type="entry name" value="MFS_Transporters"/>
</dbReference>
<evidence type="ECO:0000256" key="9">
    <source>
        <dbReference type="SAM" id="Phobius"/>
    </source>
</evidence>
<feature type="transmembrane region" description="Helical" evidence="9">
    <location>
        <begin position="386"/>
        <end position="404"/>
    </location>
</feature>
<dbReference type="RefSeq" id="WP_012472634.1">
    <property type="nucleotide sequence ID" value="NC_010830.1"/>
</dbReference>
<gene>
    <name evidence="11" type="ordered locus">Aasi_0457</name>
    <name evidence="12" type="ordered locus">Aasi_0463</name>
</gene>
<feature type="transmembrane region" description="Helical" evidence="9">
    <location>
        <begin position="63"/>
        <end position="82"/>
    </location>
</feature>
<evidence type="ECO:0000256" key="1">
    <source>
        <dbReference type="ARBA" id="ARBA00004651"/>
    </source>
</evidence>
<evidence type="ECO:0000256" key="7">
    <source>
        <dbReference type="ARBA" id="ARBA00023136"/>
    </source>
</evidence>